<reference evidence="2 3" key="1">
    <citation type="submission" date="2015-11" db="EMBL/GenBank/DDBJ databases">
        <title>Expanding the genomic diversity of Burkholderia species for the development of highly accurate diagnostics.</title>
        <authorList>
            <person name="Sahl J."/>
            <person name="Keim P."/>
            <person name="Wagner D."/>
        </authorList>
    </citation>
    <scope>NUCLEOTIDE SEQUENCE [LARGE SCALE GENOMIC DNA]</scope>
    <source>
        <strain evidence="2 3">MSMB1808WGS</strain>
    </source>
</reference>
<dbReference type="Proteomes" id="UP000056453">
    <property type="component" value="Unassembled WGS sequence"/>
</dbReference>
<feature type="region of interest" description="Disordered" evidence="1">
    <location>
        <begin position="53"/>
        <end position="79"/>
    </location>
</feature>
<organism evidence="2 3">
    <name type="scientific">Burkholderia ubonensis</name>
    <dbReference type="NCBI Taxonomy" id="101571"/>
    <lineage>
        <taxon>Bacteria</taxon>
        <taxon>Pseudomonadati</taxon>
        <taxon>Pseudomonadota</taxon>
        <taxon>Betaproteobacteria</taxon>
        <taxon>Burkholderiales</taxon>
        <taxon>Burkholderiaceae</taxon>
        <taxon>Burkholderia</taxon>
        <taxon>Burkholderia cepacia complex</taxon>
    </lineage>
</organism>
<evidence type="ECO:0000313" key="3">
    <source>
        <dbReference type="Proteomes" id="UP000056453"/>
    </source>
</evidence>
<gene>
    <name evidence="2" type="ORF">WJ96_07520</name>
</gene>
<protein>
    <submittedName>
        <fullName evidence="2">Uncharacterized protein</fullName>
    </submittedName>
</protein>
<keyword evidence="3" id="KW-1185">Reference proteome</keyword>
<name>A0AAW3MXT4_9BURK</name>
<dbReference type="EMBL" id="LPBJ01000047">
    <property type="protein sequence ID" value="KVP98360.1"/>
    <property type="molecule type" value="Genomic_DNA"/>
</dbReference>
<comment type="caution">
    <text evidence="2">The sequence shown here is derived from an EMBL/GenBank/DDBJ whole genome shotgun (WGS) entry which is preliminary data.</text>
</comment>
<accession>A0AAW3MXT4</accession>
<evidence type="ECO:0000256" key="1">
    <source>
        <dbReference type="SAM" id="MobiDB-lite"/>
    </source>
</evidence>
<sequence length="79" mass="8324">MRLSSAFKLSGALLVAGVLFGVGERIGQWLLPAPDTRVVLCVLADDSDEDSCVPRGAAEHLSSDDEAGPVFKSPQVRSI</sequence>
<proteinExistence type="predicted"/>
<evidence type="ECO:0000313" key="2">
    <source>
        <dbReference type="EMBL" id="KVP98360.1"/>
    </source>
</evidence>
<dbReference type="AlphaFoldDB" id="A0AAW3MXT4"/>